<keyword evidence="4" id="KW-1185">Reference proteome</keyword>
<dbReference type="PANTHER" id="PTHR30204:SF98">
    <property type="entry name" value="HTH-TYPE TRANSCRIPTIONAL REGULATOR ADHR"/>
    <property type="match status" value="1"/>
</dbReference>
<dbReference type="SUPFAM" id="SSF46955">
    <property type="entry name" value="Putative DNA-binding domain"/>
    <property type="match status" value="1"/>
</dbReference>
<dbReference type="RefSeq" id="WP_163569908.1">
    <property type="nucleotide sequence ID" value="NZ_BAAANY010000001.1"/>
</dbReference>
<evidence type="ECO:0000256" key="1">
    <source>
        <dbReference type="ARBA" id="ARBA00023125"/>
    </source>
</evidence>
<dbReference type="Pfam" id="PF13411">
    <property type="entry name" value="MerR_1"/>
    <property type="match status" value="1"/>
</dbReference>
<reference evidence="4" key="1">
    <citation type="journal article" date="2019" name="Int. J. Syst. Evol. Microbiol.">
        <title>The Global Catalogue of Microorganisms (GCM) 10K type strain sequencing project: providing services to taxonomists for standard genome sequencing and annotation.</title>
        <authorList>
            <consortium name="The Broad Institute Genomics Platform"/>
            <consortium name="The Broad Institute Genome Sequencing Center for Infectious Disease"/>
            <person name="Wu L."/>
            <person name="Ma J."/>
        </authorList>
    </citation>
    <scope>NUCLEOTIDE SEQUENCE [LARGE SCALE GENOMIC DNA]</scope>
    <source>
        <strain evidence="4">JCM 14718</strain>
    </source>
</reference>
<dbReference type="CDD" id="cd01109">
    <property type="entry name" value="HTH_YyaN"/>
    <property type="match status" value="1"/>
</dbReference>
<dbReference type="SMART" id="SM00422">
    <property type="entry name" value="HTH_MERR"/>
    <property type="match status" value="1"/>
</dbReference>
<evidence type="ECO:0000313" key="3">
    <source>
        <dbReference type="EMBL" id="GAA1656435.1"/>
    </source>
</evidence>
<dbReference type="InterPro" id="IPR009061">
    <property type="entry name" value="DNA-bd_dom_put_sf"/>
</dbReference>
<gene>
    <name evidence="3" type="ORF">GCM10009765_02340</name>
</gene>
<proteinExistence type="predicted"/>
<dbReference type="InterPro" id="IPR047057">
    <property type="entry name" value="MerR_fam"/>
</dbReference>
<protein>
    <submittedName>
        <fullName evidence="3">MerR family transcriptional regulator</fullName>
    </submittedName>
</protein>
<dbReference type="PANTHER" id="PTHR30204">
    <property type="entry name" value="REDOX-CYCLING DRUG-SENSING TRANSCRIPTIONAL ACTIVATOR SOXR"/>
    <property type="match status" value="1"/>
</dbReference>
<dbReference type="InterPro" id="IPR000551">
    <property type="entry name" value="MerR-type_HTH_dom"/>
</dbReference>
<name>A0ABP4RNX3_9ACTN</name>
<dbReference type="EMBL" id="BAAANY010000001">
    <property type="protein sequence ID" value="GAA1656435.1"/>
    <property type="molecule type" value="Genomic_DNA"/>
</dbReference>
<keyword evidence="1" id="KW-0238">DNA-binding</keyword>
<evidence type="ECO:0000313" key="4">
    <source>
        <dbReference type="Proteomes" id="UP001500618"/>
    </source>
</evidence>
<comment type="caution">
    <text evidence="3">The sequence shown here is derived from an EMBL/GenBank/DDBJ whole genome shotgun (WGS) entry which is preliminary data.</text>
</comment>
<accession>A0ABP4RNX3</accession>
<dbReference type="PROSITE" id="PS00552">
    <property type="entry name" value="HTH_MERR_1"/>
    <property type="match status" value="1"/>
</dbReference>
<dbReference type="PROSITE" id="PS50937">
    <property type="entry name" value="HTH_MERR_2"/>
    <property type="match status" value="1"/>
</dbReference>
<dbReference type="Gene3D" id="1.10.1660.10">
    <property type="match status" value="1"/>
</dbReference>
<organism evidence="3 4">
    <name type="scientific">Fodinicola feengrottensis</name>
    <dbReference type="NCBI Taxonomy" id="435914"/>
    <lineage>
        <taxon>Bacteria</taxon>
        <taxon>Bacillati</taxon>
        <taxon>Actinomycetota</taxon>
        <taxon>Actinomycetes</taxon>
        <taxon>Mycobacteriales</taxon>
        <taxon>Fodinicola</taxon>
    </lineage>
</organism>
<sequence>MSAGLSIGQVAERTELSVHALRFYEREGILVGPVRRDHNGRRVYHESDVEWLTICTWFRVSGMSLPTIRRYAELVRQGVGNEKNRLAILREHEERVIGQIRALSESLDTIKYLASAYESRIADGSATGLWTTSFGAAQTAQTDQTT</sequence>
<dbReference type="Proteomes" id="UP001500618">
    <property type="component" value="Unassembled WGS sequence"/>
</dbReference>
<feature type="domain" description="HTH merR-type" evidence="2">
    <location>
        <begin position="4"/>
        <end position="74"/>
    </location>
</feature>
<evidence type="ECO:0000259" key="2">
    <source>
        <dbReference type="PROSITE" id="PS50937"/>
    </source>
</evidence>